<dbReference type="PANTHER" id="PTHR43222">
    <property type="entry name" value="NUDIX HYDROLASE 23"/>
    <property type="match status" value="1"/>
</dbReference>
<protein>
    <submittedName>
        <fullName evidence="2">NUDIX hydrolase</fullName>
    </submittedName>
</protein>
<dbReference type="GO" id="GO:0016787">
    <property type="term" value="F:hydrolase activity"/>
    <property type="evidence" value="ECO:0007669"/>
    <property type="project" value="UniProtKB-KW"/>
</dbReference>
<dbReference type="Gene3D" id="2.20.70.10">
    <property type="match status" value="1"/>
</dbReference>
<name>A0A1V2DNC2_9GAMM</name>
<dbReference type="PROSITE" id="PS51462">
    <property type="entry name" value="NUDIX"/>
    <property type="match status" value="1"/>
</dbReference>
<reference evidence="2 3" key="1">
    <citation type="submission" date="2016-12" db="EMBL/GenBank/DDBJ databases">
        <title>Marinobacter lutaoensis whole genome sequencing.</title>
        <authorList>
            <person name="Verma A."/>
            <person name="Krishnamurthi S."/>
        </authorList>
    </citation>
    <scope>NUCLEOTIDE SEQUENCE [LARGE SCALE GENOMIC DNA]</scope>
    <source>
        <strain evidence="2 3">T5054</strain>
    </source>
</reference>
<dbReference type="OrthoDB" id="5417595at2"/>
<dbReference type="EMBL" id="MSCW01000015">
    <property type="protein sequence ID" value="ONF42142.1"/>
    <property type="molecule type" value="Genomic_DNA"/>
</dbReference>
<feature type="domain" description="Nudix hydrolase" evidence="1">
    <location>
        <begin position="36"/>
        <end position="159"/>
    </location>
</feature>
<dbReference type="Pfam" id="PF00293">
    <property type="entry name" value="NUDIX"/>
    <property type="match status" value="1"/>
</dbReference>
<dbReference type="Pfam" id="PF14803">
    <property type="entry name" value="Zn_ribbon_Nudix"/>
    <property type="match status" value="1"/>
</dbReference>
<proteinExistence type="predicted"/>
<dbReference type="STRING" id="135739.BTO32_17405"/>
<evidence type="ECO:0000313" key="3">
    <source>
        <dbReference type="Proteomes" id="UP000189339"/>
    </source>
</evidence>
<dbReference type="PANTHER" id="PTHR43222:SF2">
    <property type="entry name" value="NUDIX HYDROLASE 23, CHLOROPLASTIC"/>
    <property type="match status" value="1"/>
</dbReference>
<dbReference type="RefSeq" id="WP_076725930.1">
    <property type="nucleotide sequence ID" value="NZ_JABWTC010000029.1"/>
</dbReference>
<dbReference type="AlphaFoldDB" id="A0A1V2DNC2"/>
<gene>
    <name evidence="2" type="ORF">BTO32_17405</name>
</gene>
<dbReference type="InterPro" id="IPR015797">
    <property type="entry name" value="NUDIX_hydrolase-like_dom_sf"/>
</dbReference>
<evidence type="ECO:0000259" key="1">
    <source>
        <dbReference type="PROSITE" id="PS51462"/>
    </source>
</evidence>
<dbReference type="SUPFAM" id="SSF55811">
    <property type="entry name" value="Nudix"/>
    <property type="match status" value="1"/>
</dbReference>
<accession>A0A1V2DNC2</accession>
<evidence type="ECO:0000313" key="2">
    <source>
        <dbReference type="EMBL" id="ONF42142.1"/>
    </source>
</evidence>
<dbReference type="InterPro" id="IPR000086">
    <property type="entry name" value="NUDIX_hydrolase_dom"/>
</dbReference>
<comment type="caution">
    <text evidence="2">The sequence shown here is derived from an EMBL/GenBank/DDBJ whole genome shotgun (WGS) entry which is preliminary data.</text>
</comment>
<organism evidence="2 3">
    <name type="scientific">Marinobacter lutaoensis</name>
    <dbReference type="NCBI Taxonomy" id="135739"/>
    <lineage>
        <taxon>Bacteria</taxon>
        <taxon>Pseudomonadati</taxon>
        <taxon>Pseudomonadota</taxon>
        <taxon>Gammaproteobacteria</taxon>
        <taxon>Pseudomonadales</taxon>
        <taxon>Marinobacteraceae</taxon>
        <taxon>Marinobacter</taxon>
    </lineage>
</organism>
<dbReference type="CDD" id="cd04511">
    <property type="entry name" value="NUDIX_Hydrolase"/>
    <property type="match status" value="1"/>
</dbReference>
<keyword evidence="2" id="KW-0378">Hydrolase</keyword>
<dbReference type="Proteomes" id="UP000189339">
    <property type="component" value="Unassembled WGS sequence"/>
</dbReference>
<sequence>MKYCSACGHPVEQRIPDGDNRYRYVCVNCNTIHYQNPRIVAGTVPLWDGKILLCRRAIEPRYGYWTLPAGFMENAETTVEAAARETREEALAEVNIEGLFSIIDVPHINQVHMFYRATLVDGRFGAGEESLESRLFAIEDIPWDELSFPTVRKTLELFLEDLKTDNFQVHLKDIRPPTASIRSGDQNASMRNTS</sequence>
<dbReference type="InterPro" id="IPR029401">
    <property type="entry name" value="Nudix_N"/>
</dbReference>
<dbReference type="Gene3D" id="3.90.79.10">
    <property type="entry name" value="Nucleoside Triphosphate Pyrophosphohydrolase"/>
    <property type="match status" value="1"/>
</dbReference>
<keyword evidence="3" id="KW-1185">Reference proteome</keyword>